<keyword evidence="2" id="KW-1185">Reference proteome</keyword>
<organism evidence="1 2">
    <name type="scientific">Reticulomyxa filosa</name>
    <dbReference type="NCBI Taxonomy" id="46433"/>
    <lineage>
        <taxon>Eukaryota</taxon>
        <taxon>Sar</taxon>
        <taxon>Rhizaria</taxon>
        <taxon>Retaria</taxon>
        <taxon>Foraminifera</taxon>
        <taxon>Monothalamids</taxon>
        <taxon>Reticulomyxidae</taxon>
        <taxon>Reticulomyxa</taxon>
    </lineage>
</organism>
<dbReference type="Proteomes" id="UP000023152">
    <property type="component" value="Unassembled WGS sequence"/>
</dbReference>
<dbReference type="EMBL" id="ASPP01003520">
    <property type="protein sequence ID" value="ETO33287.1"/>
    <property type="molecule type" value="Genomic_DNA"/>
</dbReference>
<evidence type="ECO:0000313" key="1">
    <source>
        <dbReference type="EMBL" id="ETO33287.1"/>
    </source>
</evidence>
<evidence type="ECO:0000313" key="2">
    <source>
        <dbReference type="Proteomes" id="UP000023152"/>
    </source>
</evidence>
<protein>
    <submittedName>
        <fullName evidence="1">Uncharacterized protein</fullName>
    </submittedName>
</protein>
<dbReference type="AlphaFoldDB" id="X6P6P1"/>
<proteinExistence type="predicted"/>
<comment type="caution">
    <text evidence="1">The sequence shown here is derived from an EMBL/GenBank/DDBJ whole genome shotgun (WGS) entry which is preliminary data.</text>
</comment>
<accession>X6P6P1</accession>
<name>X6P6P1_RETFI</name>
<reference evidence="1 2" key="1">
    <citation type="journal article" date="2013" name="Curr. Biol.">
        <title>The Genome of the Foraminiferan Reticulomyxa filosa.</title>
        <authorList>
            <person name="Glockner G."/>
            <person name="Hulsmann N."/>
            <person name="Schleicher M."/>
            <person name="Noegel A.A."/>
            <person name="Eichinger L."/>
            <person name="Gallinger C."/>
            <person name="Pawlowski J."/>
            <person name="Sierra R."/>
            <person name="Euteneuer U."/>
            <person name="Pillet L."/>
            <person name="Moustafa A."/>
            <person name="Platzer M."/>
            <person name="Groth M."/>
            <person name="Szafranski K."/>
            <person name="Schliwa M."/>
        </authorList>
    </citation>
    <scope>NUCLEOTIDE SEQUENCE [LARGE SCALE GENOMIC DNA]</scope>
</reference>
<sequence length="173" mass="20246">MVVDLSFYHNVLKHLIDKTFMESQMKMEDVLDSSNIVESKTVHSISENEVFNTIKPSSELHLFDAFVCYLNDMFIKSKDTMEFIQVKCNDKKKFFKKYIHIYICVLNLLFSTRKLSNRDNVILETDIGDIILSLGALLRKLDLLMDWSVLSQSLRVCQVKETGIHKYLTYLTF</sequence>
<gene>
    <name evidence="1" type="ORF">RFI_03819</name>
</gene>